<feature type="compositionally biased region" description="Low complexity" evidence="1">
    <location>
        <begin position="128"/>
        <end position="138"/>
    </location>
</feature>
<reference evidence="2" key="1">
    <citation type="submission" date="2021-03" db="EMBL/GenBank/DDBJ databases">
        <authorList>
            <person name="Tagirdzhanova G."/>
        </authorList>
    </citation>
    <scope>NUCLEOTIDE SEQUENCE</scope>
</reference>
<sequence>MTATGIDAFRELLTQVSDYGSGAPCQQAGYTSALMDELLTDCPYTMRAAQRATCLCHNDDVKVQSLIHRDVAAMGCNPYGDGDFMYYDLCTLASDIEATLAFQATSGMTAPTAANSLTITTPTDTAATGPFATAAQPTSAPTMTTSGGSPFAALSQSDKIAIGVG</sequence>
<accession>A0A8H3IAB8</accession>
<protein>
    <submittedName>
        <fullName evidence="2">Uncharacterized protein</fullName>
    </submittedName>
</protein>
<feature type="compositionally biased region" description="Polar residues" evidence="1">
    <location>
        <begin position="139"/>
        <end position="151"/>
    </location>
</feature>
<organism evidence="2 3">
    <name type="scientific">Gomphillus americanus</name>
    <dbReference type="NCBI Taxonomy" id="1940652"/>
    <lineage>
        <taxon>Eukaryota</taxon>
        <taxon>Fungi</taxon>
        <taxon>Dikarya</taxon>
        <taxon>Ascomycota</taxon>
        <taxon>Pezizomycotina</taxon>
        <taxon>Lecanoromycetes</taxon>
        <taxon>OSLEUM clade</taxon>
        <taxon>Ostropomycetidae</taxon>
        <taxon>Ostropales</taxon>
        <taxon>Graphidaceae</taxon>
        <taxon>Gomphilloideae</taxon>
        <taxon>Gomphillus</taxon>
    </lineage>
</organism>
<dbReference type="AlphaFoldDB" id="A0A8H3IAB8"/>
<feature type="non-terminal residue" evidence="2">
    <location>
        <position position="165"/>
    </location>
</feature>
<proteinExistence type="predicted"/>
<comment type="caution">
    <text evidence="2">The sequence shown here is derived from an EMBL/GenBank/DDBJ whole genome shotgun (WGS) entry which is preliminary data.</text>
</comment>
<dbReference type="EMBL" id="CAJPDQ010000004">
    <property type="protein sequence ID" value="CAF9908960.1"/>
    <property type="molecule type" value="Genomic_DNA"/>
</dbReference>
<evidence type="ECO:0000313" key="2">
    <source>
        <dbReference type="EMBL" id="CAF9908960.1"/>
    </source>
</evidence>
<feature type="region of interest" description="Disordered" evidence="1">
    <location>
        <begin position="128"/>
        <end position="151"/>
    </location>
</feature>
<evidence type="ECO:0000313" key="3">
    <source>
        <dbReference type="Proteomes" id="UP000664169"/>
    </source>
</evidence>
<gene>
    <name evidence="2" type="ORF">GOMPHAMPRED_006366</name>
</gene>
<keyword evidence="3" id="KW-1185">Reference proteome</keyword>
<evidence type="ECO:0000256" key="1">
    <source>
        <dbReference type="SAM" id="MobiDB-lite"/>
    </source>
</evidence>
<name>A0A8H3IAB8_9LECA</name>
<dbReference type="Proteomes" id="UP000664169">
    <property type="component" value="Unassembled WGS sequence"/>
</dbReference>